<dbReference type="GO" id="GO:0010215">
    <property type="term" value="P:cellulose microfibril organization"/>
    <property type="evidence" value="ECO:0007669"/>
    <property type="project" value="InterPro"/>
</dbReference>
<organism evidence="11 12">
    <name type="scientific">Rubus argutus</name>
    <name type="common">Southern blackberry</name>
    <dbReference type="NCBI Taxonomy" id="59490"/>
    <lineage>
        <taxon>Eukaryota</taxon>
        <taxon>Viridiplantae</taxon>
        <taxon>Streptophyta</taxon>
        <taxon>Embryophyta</taxon>
        <taxon>Tracheophyta</taxon>
        <taxon>Spermatophyta</taxon>
        <taxon>Magnoliopsida</taxon>
        <taxon>eudicotyledons</taxon>
        <taxon>Gunneridae</taxon>
        <taxon>Pentapetalae</taxon>
        <taxon>rosids</taxon>
        <taxon>fabids</taxon>
        <taxon>Rosales</taxon>
        <taxon>Rosaceae</taxon>
        <taxon>Rosoideae</taxon>
        <taxon>Rosoideae incertae sedis</taxon>
        <taxon>Rubus</taxon>
    </lineage>
</organism>
<feature type="chain" id="PRO_5043665629" description="COBRA-like protein" evidence="9">
    <location>
        <begin position="22"/>
        <end position="451"/>
    </location>
</feature>
<evidence type="ECO:0000256" key="2">
    <source>
        <dbReference type="ARBA" id="ARBA00005507"/>
    </source>
</evidence>
<dbReference type="InterPro" id="IPR056900">
    <property type="entry name" value="COB_C"/>
</dbReference>
<dbReference type="InterPro" id="IPR006918">
    <property type="entry name" value="COBRA_pln"/>
</dbReference>
<comment type="caution">
    <text evidence="11">The sequence shown here is derived from an EMBL/GenBank/DDBJ whole genome shotgun (WGS) entry which is preliminary data.</text>
</comment>
<reference evidence="11 12" key="1">
    <citation type="journal article" date="2023" name="G3 (Bethesda)">
        <title>A chromosome-length genome assembly and annotation of blackberry (Rubus argutus, cv. 'Hillquist').</title>
        <authorList>
            <person name="Bruna T."/>
            <person name="Aryal R."/>
            <person name="Dudchenko O."/>
            <person name="Sargent D.J."/>
            <person name="Mead D."/>
            <person name="Buti M."/>
            <person name="Cavallini A."/>
            <person name="Hytonen T."/>
            <person name="Andres J."/>
            <person name="Pham M."/>
            <person name="Weisz D."/>
            <person name="Mascagni F."/>
            <person name="Usai G."/>
            <person name="Natali L."/>
            <person name="Bassil N."/>
            <person name="Fernandez G.E."/>
            <person name="Lomsadze A."/>
            <person name="Armour M."/>
            <person name="Olukolu B."/>
            <person name="Poorten T."/>
            <person name="Britton C."/>
            <person name="Davik J."/>
            <person name="Ashrafi H."/>
            <person name="Aiden E.L."/>
            <person name="Borodovsky M."/>
            <person name="Worthington M."/>
        </authorList>
    </citation>
    <scope>NUCLEOTIDE SEQUENCE [LARGE SCALE GENOMIC DNA]</scope>
    <source>
        <strain evidence="11">PI 553951</strain>
    </source>
</reference>
<dbReference type="Pfam" id="PF04833">
    <property type="entry name" value="COBRA"/>
    <property type="match status" value="1"/>
</dbReference>
<evidence type="ECO:0000256" key="8">
    <source>
        <dbReference type="SAM" id="Phobius"/>
    </source>
</evidence>
<accession>A0AAW1WYQ1</accession>
<keyword evidence="8" id="KW-0472">Membrane</keyword>
<evidence type="ECO:0000313" key="11">
    <source>
        <dbReference type="EMBL" id="KAK9929121.1"/>
    </source>
</evidence>
<protein>
    <recommendedName>
        <fullName evidence="7">COBRA-like protein</fullName>
    </recommendedName>
</protein>
<dbReference type="GO" id="GO:0052324">
    <property type="term" value="P:plant-type cell wall cellulose biosynthetic process"/>
    <property type="evidence" value="ECO:0007669"/>
    <property type="project" value="TreeGrafter"/>
</dbReference>
<dbReference type="PIRSF" id="PIRSF038122">
    <property type="entry name" value="COBRA"/>
    <property type="match status" value="1"/>
</dbReference>
<dbReference type="Pfam" id="PF25079">
    <property type="entry name" value="COB_C"/>
    <property type="match status" value="1"/>
</dbReference>
<keyword evidence="3" id="KW-0336">GPI-anchor</keyword>
<feature type="signal peptide" evidence="9">
    <location>
        <begin position="1"/>
        <end position="21"/>
    </location>
</feature>
<evidence type="ECO:0000256" key="1">
    <source>
        <dbReference type="ARBA" id="ARBA00004609"/>
    </source>
</evidence>
<evidence type="ECO:0000256" key="7">
    <source>
        <dbReference type="PIRNR" id="PIRNR038122"/>
    </source>
</evidence>
<keyword evidence="8" id="KW-0812">Transmembrane</keyword>
<evidence type="ECO:0000256" key="4">
    <source>
        <dbReference type="ARBA" id="ARBA00022729"/>
    </source>
</evidence>
<keyword evidence="8" id="KW-1133">Transmembrane helix</keyword>
<evidence type="ECO:0000313" key="12">
    <source>
        <dbReference type="Proteomes" id="UP001457282"/>
    </source>
</evidence>
<keyword evidence="12" id="KW-1185">Reference proteome</keyword>
<keyword evidence="5" id="KW-0325">Glycoprotein</keyword>
<comment type="subcellular location">
    <subcellularLocation>
        <location evidence="1">Cell membrane</location>
        <topology evidence="1">Lipid-anchor</topology>
        <topology evidence="1">GPI-anchor</topology>
    </subcellularLocation>
</comment>
<evidence type="ECO:0000259" key="10">
    <source>
        <dbReference type="Pfam" id="PF25079"/>
    </source>
</evidence>
<sequence length="451" mass="51005">MGIIIIILALIVLSSISLSYGYDPLDPYGNVTISWDFIDQSNPDTYDIRVSIFNMQQYRHVEVPGWKLEWTWNKSEVIWDMRGAEAVEQGDCSWFKGSGGGQLPHCCMKQPVIIDLLPGTPYNMQYSNCCKGGVLSSMNQDPSKYLSAFRMSVGNFHVNRQGSNNSFDKLNLTMPSHFNLGIPGYTCGDPFLVPPTRFPADNRRRWTQALETWNITCTYSQSQASRAPKCCVSLSAFYNTTIVNCPRCSCGCQGLGGAKCVKSGDKPPTVLQLPTSHPLVTCSQHMCPIRVHWHVKQSYKEYWRVKITITNLNFLKNYSDWNLVVQHPNLKSVTQLFSFNYHPLTPYGNINDTGMFWGIKFYNDMILTSGEQGNAQTEMLLHKDEGIFTFREGWTFPRRISFNGDECVMPLPDDYPTLPNGANIITAATFLNLSLLFFSFLFLALLAPPLF</sequence>
<dbReference type="PANTHER" id="PTHR31673:SF30">
    <property type="entry name" value="COBRA-LIKE PROTEIN 6"/>
    <property type="match status" value="1"/>
</dbReference>
<dbReference type="GO" id="GO:0098552">
    <property type="term" value="C:side of membrane"/>
    <property type="evidence" value="ECO:0007669"/>
    <property type="project" value="UniProtKB-KW"/>
</dbReference>
<keyword evidence="6" id="KW-0449">Lipoprotein</keyword>
<evidence type="ECO:0000256" key="6">
    <source>
        <dbReference type="ARBA" id="ARBA00023288"/>
    </source>
</evidence>
<dbReference type="EMBL" id="JBEDUW010000005">
    <property type="protein sequence ID" value="KAK9929121.1"/>
    <property type="molecule type" value="Genomic_DNA"/>
</dbReference>
<gene>
    <name evidence="11" type="ORF">M0R45_026229</name>
</gene>
<comment type="similarity">
    <text evidence="2 7">Belongs to the COBRA family.</text>
</comment>
<feature type="domain" description="COBRA C-terminal" evidence="10">
    <location>
        <begin position="229"/>
        <end position="416"/>
    </location>
</feature>
<dbReference type="PANTHER" id="PTHR31673">
    <property type="entry name" value="PROTEIN COBRA"/>
    <property type="match status" value="1"/>
</dbReference>
<evidence type="ECO:0000256" key="9">
    <source>
        <dbReference type="SAM" id="SignalP"/>
    </source>
</evidence>
<proteinExistence type="inferred from homology"/>
<keyword evidence="4 9" id="KW-0732">Signal</keyword>
<dbReference type="Proteomes" id="UP001457282">
    <property type="component" value="Unassembled WGS sequence"/>
</dbReference>
<evidence type="ECO:0000256" key="5">
    <source>
        <dbReference type="ARBA" id="ARBA00023180"/>
    </source>
</evidence>
<dbReference type="AlphaFoldDB" id="A0AAW1WYQ1"/>
<feature type="transmembrane region" description="Helical" evidence="8">
    <location>
        <begin position="424"/>
        <end position="447"/>
    </location>
</feature>
<dbReference type="GO" id="GO:0005886">
    <property type="term" value="C:plasma membrane"/>
    <property type="evidence" value="ECO:0007669"/>
    <property type="project" value="UniProtKB-SubCell"/>
</dbReference>
<name>A0AAW1WYQ1_RUBAR</name>
<evidence type="ECO:0000256" key="3">
    <source>
        <dbReference type="ARBA" id="ARBA00022622"/>
    </source>
</evidence>